<organism evidence="1 2">
    <name type="scientific">Aspergillus costaricaensis CBS 115574</name>
    <dbReference type="NCBI Taxonomy" id="1448317"/>
    <lineage>
        <taxon>Eukaryota</taxon>
        <taxon>Fungi</taxon>
        <taxon>Dikarya</taxon>
        <taxon>Ascomycota</taxon>
        <taxon>Pezizomycotina</taxon>
        <taxon>Eurotiomycetes</taxon>
        <taxon>Eurotiomycetidae</taxon>
        <taxon>Eurotiales</taxon>
        <taxon>Aspergillaceae</taxon>
        <taxon>Aspergillus</taxon>
        <taxon>Aspergillus subgen. Circumdati</taxon>
    </lineage>
</organism>
<protein>
    <submittedName>
        <fullName evidence="1">Uncharacterized protein</fullName>
    </submittedName>
</protein>
<proteinExistence type="predicted"/>
<evidence type="ECO:0000313" key="1">
    <source>
        <dbReference type="EMBL" id="RAK88797.1"/>
    </source>
</evidence>
<gene>
    <name evidence="1" type="ORF">BO79DRAFT_14053</name>
</gene>
<keyword evidence="2" id="KW-1185">Reference proteome</keyword>
<reference evidence="1" key="1">
    <citation type="submission" date="2018-02" db="EMBL/GenBank/DDBJ databases">
        <title>The genomes of Aspergillus section Nigri reveals drivers in fungal speciation.</title>
        <authorList>
            <consortium name="DOE Joint Genome Institute"/>
            <person name="Vesth T.C."/>
            <person name="Nybo J."/>
            <person name="Theobald S."/>
            <person name="Brandl J."/>
            <person name="Frisvad J.C."/>
            <person name="Nielsen K.F."/>
            <person name="Lyhne E.K."/>
            <person name="Kogle M.E."/>
            <person name="Kuo A."/>
            <person name="Riley R."/>
            <person name="Clum A."/>
            <person name="Nolan M."/>
            <person name="Lipzen A."/>
            <person name="Salamov A."/>
            <person name="Henrissat B."/>
            <person name="Wiebenga A."/>
            <person name="De vries R.P."/>
            <person name="Grigoriev I.V."/>
            <person name="Mortensen U.H."/>
            <person name="Andersen M.R."/>
            <person name="Baker S.E."/>
        </authorList>
    </citation>
    <scope>NUCLEOTIDE SEQUENCE</scope>
    <source>
        <strain evidence="1">CBS 115574</strain>
    </source>
</reference>
<dbReference type="Proteomes" id="UP000249748">
    <property type="component" value="Unassembled WGS sequence"/>
</dbReference>
<accession>A0ACD1IDZ2</accession>
<evidence type="ECO:0000313" key="2">
    <source>
        <dbReference type="Proteomes" id="UP000249748"/>
    </source>
</evidence>
<dbReference type="EMBL" id="KZ824549">
    <property type="protein sequence ID" value="RAK88797.1"/>
    <property type="molecule type" value="Genomic_DNA"/>
</dbReference>
<sequence length="57" mass="6598">MVAMHRPRYTPFPLVKRKLCKAEYSKFFCFAQIFVIITTLLSSFIDGSRYLPSSGSF</sequence>
<name>A0ACD1IDZ2_9EURO</name>